<evidence type="ECO:0000256" key="2">
    <source>
        <dbReference type="ARBA" id="ARBA00022980"/>
    </source>
</evidence>
<dbReference type="PRINTS" id="PR00061">
    <property type="entry name" value="RIBOSOMALL19"/>
</dbReference>
<dbReference type="InterPro" id="IPR001857">
    <property type="entry name" value="Ribosomal_bL19"/>
</dbReference>
<comment type="function">
    <text evidence="4">This protein is located at the 30S-50S ribosomal subunit interface and may play a role in the structure and function of the aminoacyl-tRNA binding site.</text>
</comment>
<dbReference type="InterPro" id="IPR008991">
    <property type="entry name" value="Translation_prot_SH3-like_sf"/>
</dbReference>
<comment type="caution">
    <text evidence="6">The sequence shown here is derived from an EMBL/GenBank/DDBJ whole genome shotgun (WGS) entry which is preliminary data.</text>
</comment>
<dbReference type="InterPro" id="IPR018257">
    <property type="entry name" value="Ribosomal_bL19_CS"/>
</dbReference>
<proteinExistence type="inferred from homology"/>
<accession>A0A2H0UF60</accession>
<feature type="compositionally biased region" description="Acidic residues" evidence="5">
    <location>
        <begin position="186"/>
        <end position="199"/>
    </location>
</feature>
<dbReference type="PROSITE" id="PS01015">
    <property type="entry name" value="RIBOSOMAL_L19"/>
    <property type="match status" value="1"/>
</dbReference>
<evidence type="ECO:0000256" key="3">
    <source>
        <dbReference type="ARBA" id="ARBA00023274"/>
    </source>
</evidence>
<dbReference type="PANTHER" id="PTHR15680">
    <property type="entry name" value="RIBOSOMAL PROTEIN L19"/>
    <property type="match status" value="1"/>
</dbReference>
<dbReference type="NCBIfam" id="TIGR01024">
    <property type="entry name" value="rplS_bact"/>
    <property type="match status" value="1"/>
</dbReference>
<dbReference type="AlphaFoldDB" id="A0A2H0UF60"/>
<evidence type="ECO:0000313" key="6">
    <source>
        <dbReference type="EMBL" id="PIR85037.1"/>
    </source>
</evidence>
<feature type="region of interest" description="Disordered" evidence="5">
    <location>
        <begin position="126"/>
        <end position="199"/>
    </location>
</feature>
<name>A0A2H0UF60_9BACT</name>
<dbReference type="EMBL" id="PFBH01000017">
    <property type="protein sequence ID" value="PIR85037.1"/>
    <property type="molecule type" value="Genomic_DNA"/>
</dbReference>
<evidence type="ECO:0000256" key="4">
    <source>
        <dbReference type="RuleBase" id="RU000559"/>
    </source>
</evidence>
<keyword evidence="2 6" id="KW-0689">Ribosomal protein</keyword>
<feature type="compositionally biased region" description="Acidic residues" evidence="5">
    <location>
        <begin position="159"/>
        <end position="173"/>
    </location>
</feature>
<dbReference type="Pfam" id="PF01245">
    <property type="entry name" value="Ribosomal_L19"/>
    <property type="match status" value="1"/>
</dbReference>
<dbReference type="InterPro" id="IPR038657">
    <property type="entry name" value="Ribosomal_bL19_sf"/>
</dbReference>
<feature type="compositionally biased region" description="Basic and acidic residues" evidence="5">
    <location>
        <begin position="127"/>
        <end position="157"/>
    </location>
</feature>
<feature type="compositionally biased region" description="Basic and acidic residues" evidence="5">
    <location>
        <begin position="174"/>
        <end position="185"/>
    </location>
</feature>
<dbReference type="GO" id="GO:0003735">
    <property type="term" value="F:structural constituent of ribosome"/>
    <property type="evidence" value="ECO:0007669"/>
    <property type="project" value="InterPro"/>
</dbReference>
<evidence type="ECO:0000313" key="7">
    <source>
        <dbReference type="Proteomes" id="UP000229315"/>
    </source>
</evidence>
<sequence>MTVQIAPAQISPVNVEERKNLGVKAGDTVRVHQKIQEKGKTRIQIFEGLVIAQKHGTEAGGTMTVRATMSGVGVEKIFPIYSPLIDKIEIVRRSKVRRAKLYYIREKVAREIRRQLRNMKLVSIATESEKEQSDRAEKEAQEAEEKAKAVEAEKAEADTAVEEAPEVAQEEEKESTPEEEKKPEEVASETEGESPEEKK</sequence>
<comment type="similarity">
    <text evidence="1 4">Belongs to the bacterial ribosomal protein bL19 family.</text>
</comment>
<dbReference type="Proteomes" id="UP000229315">
    <property type="component" value="Unassembled WGS sequence"/>
</dbReference>
<reference evidence="7" key="1">
    <citation type="submission" date="2017-09" db="EMBL/GenBank/DDBJ databases">
        <title>Depth-based differentiation of microbial function through sediment-hosted aquifers and enrichment of novel symbionts in the deep terrestrial subsurface.</title>
        <authorList>
            <person name="Probst A.J."/>
            <person name="Ladd B."/>
            <person name="Jarett J.K."/>
            <person name="Geller-Mcgrath D.E."/>
            <person name="Sieber C.M.K."/>
            <person name="Emerson J.B."/>
            <person name="Anantharaman K."/>
            <person name="Thomas B.C."/>
            <person name="Malmstrom R."/>
            <person name="Stieglmeier M."/>
            <person name="Klingl A."/>
            <person name="Woyke T."/>
            <person name="Ryan C.M."/>
            <person name="Banfield J.F."/>
        </authorList>
    </citation>
    <scope>NUCLEOTIDE SEQUENCE [LARGE SCALE GENOMIC DNA]</scope>
</reference>
<organism evidence="6 7">
    <name type="scientific">Candidatus Kaiserbacteria bacterium CG10_big_fil_rev_8_21_14_0_10_45_20</name>
    <dbReference type="NCBI Taxonomy" id="1974607"/>
    <lineage>
        <taxon>Bacteria</taxon>
        <taxon>Candidatus Kaiseribacteriota</taxon>
    </lineage>
</organism>
<dbReference type="Gene3D" id="2.30.30.790">
    <property type="match status" value="1"/>
</dbReference>
<protein>
    <recommendedName>
        <fullName evidence="4">50S ribosomal protein L19</fullName>
    </recommendedName>
</protein>
<dbReference type="GO" id="GO:0006412">
    <property type="term" value="P:translation"/>
    <property type="evidence" value="ECO:0007669"/>
    <property type="project" value="InterPro"/>
</dbReference>
<gene>
    <name evidence="6" type="ORF">COU15_03040</name>
</gene>
<keyword evidence="3 4" id="KW-0687">Ribonucleoprotein</keyword>
<dbReference type="SUPFAM" id="SSF50104">
    <property type="entry name" value="Translation proteins SH3-like domain"/>
    <property type="match status" value="1"/>
</dbReference>
<dbReference type="PANTHER" id="PTHR15680:SF9">
    <property type="entry name" value="LARGE RIBOSOMAL SUBUNIT PROTEIN BL19M"/>
    <property type="match status" value="1"/>
</dbReference>
<dbReference type="GO" id="GO:0022625">
    <property type="term" value="C:cytosolic large ribosomal subunit"/>
    <property type="evidence" value="ECO:0007669"/>
    <property type="project" value="TreeGrafter"/>
</dbReference>
<evidence type="ECO:0000256" key="5">
    <source>
        <dbReference type="SAM" id="MobiDB-lite"/>
    </source>
</evidence>
<evidence type="ECO:0000256" key="1">
    <source>
        <dbReference type="ARBA" id="ARBA00005781"/>
    </source>
</evidence>